<keyword evidence="2" id="KW-1185">Reference proteome</keyword>
<proteinExistence type="predicted"/>
<dbReference type="KEGG" id="mpd:MCP_0826"/>
<dbReference type="InterPro" id="IPR011604">
    <property type="entry name" value="PDDEXK-like_dom_sf"/>
</dbReference>
<dbReference type="EMBL" id="AP011532">
    <property type="protein sequence ID" value="BAI60898.1"/>
    <property type="molecule type" value="Genomic_DNA"/>
</dbReference>
<sequence length="292" mass="32988">MRGSILEKYGLTHLNVTHVSQQFWCERQVELSLECPREDTAATLAGQEIHKEYLLELMRETEVATLTADDAAYVLLLNIRNGLEQLMSEGITRELYVFGRAAGFPIAGIIDELSLKDGHVVILDHKTRLRPTLPPPPSVKPTEIQVMLYRKLLEDVRNGDYTYEDFIADTGLKEGGAISDELRGQLGSEGMAVEDGSVARLAREVFEQFTSLPQLSDFLIVRYIHQERGDHIGDKAILYDSRFLTHKLAHAGQFWEGQRKAARAGFREKWKCNYCEYKESLCMARPGAESAP</sequence>
<dbReference type="PANTHER" id="PTHR14464:SF4">
    <property type="entry name" value="EXONUCLEASE V"/>
    <property type="match status" value="1"/>
</dbReference>
<evidence type="ECO:0000313" key="1">
    <source>
        <dbReference type="EMBL" id="BAI60898.1"/>
    </source>
</evidence>
<reference evidence="2" key="3">
    <citation type="journal article" date="2011" name="PLoS ONE">
        <title>Genome sequence of a mesophilic hydrogenotrophic methanogen Methanocella paludicola, the first cultivated representative of the order Methanocellales.</title>
        <authorList>
            <person name="Sakai S."/>
            <person name="Takaki Y."/>
            <person name="Shimamura S."/>
            <person name="Sekine M."/>
            <person name="Tajima T."/>
            <person name="Kosugi H."/>
            <person name="Ichikawa N."/>
            <person name="Tasumi E."/>
            <person name="Hiraki A.T."/>
            <person name="Shimizu A."/>
            <person name="Kato Y."/>
            <person name="Nishiko R."/>
            <person name="Mori K."/>
            <person name="Fujita N."/>
            <person name="Imachi H."/>
            <person name="Takai K."/>
        </authorList>
    </citation>
    <scope>NUCLEOTIDE SEQUENCE [LARGE SCALE GENOMIC DNA]</scope>
    <source>
        <strain evidence="2">DSM 17711 / JCM 13418 / NBRC 101707 / SANAE</strain>
    </source>
</reference>
<dbReference type="RefSeq" id="WP_012899577.1">
    <property type="nucleotide sequence ID" value="NC_013665.1"/>
</dbReference>
<dbReference type="Gene3D" id="3.90.320.10">
    <property type="match status" value="1"/>
</dbReference>
<dbReference type="AlphaFoldDB" id="D1YWS6"/>
<dbReference type="Pfam" id="PF09810">
    <property type="entry name" value="Exo5"/>
    <property type="match status" value="3"/>
</dbReference>
<reference evidence="1 2" key="2">
    <citation type="journal article" date="2008" name="Int. J. Syst. Evol. Microbiol.">
        <title>Methanocella paludicola gen. nov., sp. nov., a methane-producing archaeon, the first isolate of the lineage 'Rice Cluster I', and proposal of the new archaeal order Methanocellales ord. nov.</title>
        <authorList>
            <person name="Sakai S."/>
            <person name="Imachi H."/>
            <person name="Hanada S."/>
            <person name="Ohashi A."/>
            <person name="Harada H."/>
            <person name="Kamagata Y."/>
        </authorList>
    </citation>
    <scope>NUCLEOTIDE SEQUENCE [LARGE SCALE GENOMIC DNA]</scope>
    <source>
        <strain evidence="2">DSM 17711 / JCM 13418 / NBRC 101707 / SANAE</strain>
    </source>
</reference>
<reference evidence="1 2" key="1">
    <citation type="journal article" date="2007" name="Appl. Environ. Microbiol.">
        <title>Isolation of key methanogens for global methane emission from rice paddy fields: a novel isolate affiliated with the clone cluster rice cluster I.</title>
        <authorList>
            <person name="Sakai S."/>
            <person name="Imachi H."/>
            <person name="Sekiguchi Y."/>
            <person name="Ohashi A."/>
            <person name="Harada H."/>
            <person name="Kamagata Y."/>
        </authorList>
    </citation>
    <scope>NUCLEOTIDE SEQUENCE [LARGE SCALE GENOMIC DNA]</scope>
    <source>
        <strain evidence="2">DSM 17711 / JCM 13418 / NBRC 101707 / SANAE</strain>
    </source>
</reference>
<dbReference type="GO" id="GO:0045145">
    <property type="term" value="F:single-stranded DNA 5'-3' DNA exonuclease activity"/>
    <property type="evidence" value="ECO:0007669"/>
    <property type="project" value="InterPro"/>
</dbReference>
<dbReference type="STRING" id="304371.MCP_0826"/>
<gene>
    <name evidence="1" type="ordered locus">MCP_0826</name>
</gene>
<dbReference type="PANTHER" id="PTHR14464">
    <property type="entry name" value="EXONUCLEASE V"/>
    <property type="match status" value="1"/>
</dbReference>
<accession>D1YWS6</accession>
<dbReference type="OrthoDB" id="68783at2157"/>
<dbReference type="InParanoid" id="D1YWS6"/>
<name>D1YWS6_METPS</name>
<organism evidence="1 2">
    <name type="scientific">Methanocella paludicola (strain DSM 17711 / JCM 13418 / NBRC 101707 / SANAE)</name>
    <dbReference type="NCBI Taxonomy" id="304371"/>
    <lineage>
        <taxon>Archaea</taxon>
        <taxon>Methanobacteriati</taxon>
        <taxon>Methanobacteriota</taxon>
        <taxon>Stenosarchaea group</taxon>
        <taxon>Methanomicrobia</taxon>
        <taxon>Methanocellales</taxon>
        <taxon>Methanocellaceae</taxon>
        <taxon>Methanocella</taxon>
    </lineage>
</organism>
<dbReference type="GO" id="GO:0036297">
    <property type="term" value="P:interstrand cross-link repair"/>
    <property type="evidence" value="ECO:0007669"/>
    <property type="project" value="TreeGrafter"/>
</dbReference>
<dbReference type="eggNOG" id="arCOG06102">
    <property type="taxonomic scope" value="Archaea"/>
</dbReference>
<evidence type="ECO:0008006" key="3">
    <source>
        <dbReference type="Google" id="ProtNLM"/>
    </source>
</evidence>
<evidence type="ECO:0000313" key="2">
    <source>
        <dbReference type="Proteomes" id="UP000001882"/>
    </source>
</evidence>
<dbReference type="InterPro" id="IPR019190">
    <property type="entry name" value="EXOV"/>
</dbReference>
<dbReference type="Proteomes" id="UP000001882">
    <property type="component" value="Chromosome"/>
</dbReference>
<protein>
    <recommendedName>
        <fullName evidence="3">PD-(D/E)XK endonuclease-like domain-containing protein</fullName>
    </recommendedName>
</protein>
<dbReference type="GeneID" id="8680861"/>